<keyword evidence="2" id="KW-1185">Reference proteome</keyword>
<dbReference type="InterPro" id="IPR052638">
    <property type="entry name" value="PiggyBac_TE-derived"/>
</dbReference>
<dbReference type="Pfam" id="PF13843">
    <property type="entry name" value="DDE_Tnp_1_7"/>
    <property type="match status" value="1"/>
</dbReference>
<gene>
    <name evidence="3" type="primary">LOC115879341</name>
</gene>
<protein>
    <submittedName>
        <fullName evidence="3">PiggyBac transposable element-derived protein 3-like</fullName>
    </submittedName>
</protein>
<dbReference type="InParanoid" id="A0A6J2XKZ7"/>
<dbReference type="PANTHER" id="PTHR47055:SF3">
    <property type="entry name" value="PHORBOL-ESTER_DAG-TYPE DOMAIN-CONTAINING PROTEIN"/>
    <property type="match status" value="1"/>
</dbReference>
<sequence>MDDSRYWKRPLKFHELLEEIANLDAEIPNNIYILPPENANEEITDEDSGDEETVNMNNLPGSQLRAEVQVSFEERTQTPEPQTPELESDLWDSEDDLPLSVFRTKETGSKKKKRIYKWLQTDINSDFSLWNDIYGPKISYTPLEAFHLFFDSEIIAMLVHYSNLYATSHNRNGDISGNEMRCFLGVLLLSGYSGHPRREMYWEKSKDTNNQLVCEAISRNRFKYIIQNLHCCDNNNLLNTNDKFAKIRPLIDALNKRFIDFAPFQENHSVDESMVPYFGRHGTKQFIKGKPIRWGYKFWAGTTKTGYVEWFEPYQGSTTIIADEYKELGLGASVILQFAHVLQERFPNTPFHLYFDNFFTTLALLEKLTDMGLKGTGTIRENRLGKECILTHSSILKKKDRGLFEFCTSDDNKIILCKWHDNSVVTIASNATKVMPTLPVKRFSQKEKKNVYVPQPHAIKKYNENMGGVDRADQNISLYRTSIRGKKWYFPLICHCLDMALHNAWQLYRESNGKKDHLHFRQSVALGILETFKKSSKRGPSRNSANLHEHSRYDRLDHLVTYQEKQTRCGICHKKCNFTCQKCEIALHPKNCFVSYHTA</sequence>
<dbReference type="OrthoDB" id="6766487at2759"/>
<dbReference type="GeneID" id="115879341"/>
<name>A0A6J2XKZ7_SITOR</name>
<evidence type="ECO:0000259" key="1">
    <source>
        <dbReference type="Pfam" id="PF13843"/>
    </source>
</evidence>
<dbReference type="AlphaFoldDB" id="A0A6J2XKZ7"/>
<accession>A0A6J2XKZ7</accession>
<proteinExistence type="predicted"/>
<reference evidence="3" key="1">
    <citation type="submission" date="2025-08" db="UniProtKB">
        <authorList>
            <consortium name="RefSeq"/>
        </authorList>
    </citation>
    <scope>IDENTIFICATION</scope>
    <source>
        <tissue evidence="3">Gonads</tissue>
    </source>
</reference>
<organism evidence="2 3">
    <name type="scientific">Sitophilus oryzae</name>
    <name type="common">Rice weevil</name>
    <name type="synonym">Curculio oryzae</name>
    <dbReference type="NCBI Taxonomy" id="7048"/>
    <lineage>
        <taxon>Eukaryota</taxon>
        <taxon>Metazoa</taxon>
        <taxon>Ecdysozoa</taxon>
        <taxon>Arthropoda</taxon>
        <taxon>Hexapoda</taxon>
        <taxon>Insecta</taxon>
        <taxon>Pterygota</taxon>
        <taxon>Neoptera</taxon>
        <taxon>Endopterygota</taxon>
        <taxon>Coleoptera</taxon>
        <taxon>Polyphaga</taxon>
        <taxon>Cucujiformia</taxon>
        <taxon>Curculionidae</taxon>
        <taxon>Dryophthorinae</taxon>
        <taxon>Sitophilus</taxon>
    </lineage>
</organism>
<dbReference type="RefSeq" id="XP_030751977.1">
    <property type="nucleotide sequence ID" value="XM_030896117.1"/>
</dbReference>
<dbReference type="GO" id="GO:0043565">
    <property type="term" value="F:sequence-specific DNA binding"/>
    <property type="evidence" value="ECO:0007669"/>
    <property type="project" value="TreeGrafter"/>
</dbReference>
<evidence type="ECO:0000313" key="2">
    <source>
        <dbReference type="Proteomes" id="UP000504635"/>
    </source>
</evidence>
<dbReference type="Proteomes" id="UP000504635">
    <property type="component" value="Unplaced"/>
</dbReference>
<dbReference type="KEGG" id="soy:115879341"/>
<evidence type="ECO:0000313" key="3">
    <source>
        <dbReference type="RefSeq" id="XP_030751977.1"/>
    </source>
</evidence>
<dbReference type="InterPro" id="IPR029526">
    <property type="entry name" value="PGBD"/>
</dbReference>
<feature type="domain" description="PiggyBac transposable element-derived protein" evidence="1">
    <location>
        <begin position="141"/>
        <end position="505"/>
    </location>
</feature>
<dbReference type="PANTHER" id="PTHR47055">
    <property type="entry name" value="DDE_TNP_1_7 DOMAIN-CONTAINING PROTEIN"/>
    <property type="match status" value="1"/>
</dbReference>